<dbReference type="HOGENOM" id="CLU_2248039_0_0_5"/>
<name>Q6N279_RHOPA</name>
<protein>
    <recommendedName>
        <fullName evidence="3">DUF465 domain-containing protein</fullName>
    </recommendedName>
</protein>
<dbReference type="InterPro" id="IPR007420">
    <property type="entry name" value="DUF465"/>
</dbReference>
<dbReference type="AlphaFoldDB" id="Q6N279"/>
<dbReference type="Pfam" id="PF04325">
    <property type="entry name" value="DUF465"/>
    <property type="match status" value="1"/>
</dbReference>
<accession>Q6N279</accession>
<dbReference type="eggNOG" id="COG5570">
    <property type="taxonomic scope" value="Bacteria"/>
</dbReference>
<keyword evidence="1" id="KW-0175">Coiled coil</keyword>
<dbReference type="STRING" id="258594.RPA4171"/>
<evidence type="ECO:0000256" key="1">
    <source>
        <dbReference type="SAM" id="Coils"/>
    </source>
</evidence>
<proteinExistence type="predicted"/>
<reference evidence="2" key="1">
    <citation type="journal article" date="2004" name="Nat. Biotechnol.">
        <title>Complete genome sequence of the metabolically versatile photosynthetic bacterium Rhodopseudomonas palustris.</title>
        <authorList>
            <person name="Larimer F.W."/>
            <person name="Chain P."/>
            <person name="Hauser L."/>
            <person name="Lamerdin J."/>
            <person name="Malfatti S."/>
            <person name="Do L."/>
            <person name="Land M.L."/>
            <person name="Pelletier D.A."/>
            <person name="Beatty J.T."/>
            <person name="Lang A.S."/>
            <person name="Tabita F.R."/>
            <person name="Gibson J.L."/>
            <person name="Hanson T.E."/>
            <person name="Bobst C."/>
            <person name="Torres J.L."/>
            <person name="Peres C."/>
            <person name="Harrison F.H."/>
            <person name="Gibson J."/>
            <person name="Harwood C.S."/>
        </authorList>
    </citation>
    <scope>NUCLEOTIDE SEQUENCE [LARGE SCALE GENOMIC DNA]</scope>
    <source>
        <strain evidence="2">CGA009</strain>
    </source>
</reference>
<dbReference type="Gene3D" id="6.10.280.50">
    <property type="match status" value="1"/>
</dbReference>
<evidence type="ECO:0008006" key="3">
    <source>
        <dbReference type="Google" id="ProtNLM"/>
    </source>
</evidence>
<dbReference type="InterPro" id="IPR038444">
    <property type="entry name" value="DUF465_sf"/>
</dbReference>
<organism evidence="2">
    <name type="scientific">Rhodopseudomonas palustris (strain ATCC BAA-98 / CGA009)</name>
    <dbReference type="NCBI Taxonomy" id="258594"/>
    <lineage>
        <taxon>Bacteria</taxon>
        <taxon>Pseudomonadati</taxon>
        <taxon>Pseudomonadota</taxon>
        <taxon>Alphaproteobacteria</taxon>
        <taxon>Hyphomicrobiales</taxon>
        <taxon>Nitrobacteraceae</taxon>
        <taxon>Rhodopseudomonas</taxon>
    </lineage>
</organism>
<evidence type="ECO:0000313" key="2">
    <source>
        <dbReference type="EMBL" id="CAE29612.1"/>
    </source>
</evidence>
<gene>
    <name evidence="2" type="ordered locus">RPA4171</name>
</gene>
<feature type="coiled-coil region" evidence="1">
    <location>
        <begin position="51"/>
        <end position="99"/>
    </location>
</feature>
<dbReference type="PhylomeDB" id="Q6N279"/>
<dbReference type="EMBL" id="BX572606">
    <property type="protein sequence ID" value="CAE29612.1"/>
    <property type="molecule type" value="Genomic_DNA"/>
</dbReference>
<sequence>MLSNRFVGREIMTRIFQDLSTDATRDVHFLVRMETQSHQKRRFRMAIQAHLVELERKHKVLETALHDALAHPSTDDARIAELKRRKLMVRDQIAKLKQTKTSLH</sequence>